<name>A0A1A9V226_GLOAU</name>
<dbReference type="Proteomes" id="UP000078200">
    <property type="component" value="Unassembled WGS sequence"/>
</dbReference>
<reference evidence="1" key="1">
    <citation type="submission" date="2020-05" db="UniProtKB">
        <authorList>
            <consortium name="EnsemblMetazoa"/>
        </authorList>
    </citation>
    <scope>IDENTIFICATION</scope>
    <source>
        <strain evidence="1">TTRI</strain>
    </source>
</reference>
<keyword evidence="2" id="KW-1185">Reference proteome</keyword>
<dbReference type="EnsemblMetazoa" id="GAUT023307-RA">
    <property type="protein sequence ID" value="GAUT023307-PA"/>
    <property type="gene ID" value="GAUT023307"/>
</dbReference>
<proteinExistence type="predicted"/>
<dbReference type="VEuPathDB" id="VectorBase:GAUT023307"/>
<dbReference type="AlphaFoldDB" id="A0A1A9V226"/>
<sequence>MFDGLVKIVVDFKRGCSDNGCLRIVKGLALIELVTEVGATLLIGLRGGTAKLPEVNGFGLLNAIELLSGPALDVTVAVVVFETAIAIDLLAAPNGMLWTVSCWISLVLQSVDENSVILDWKMLPLSWVLGWLDSLLPYCKRYDVVERLLQVTADDAVDVLADVIAVLFAALAVDLYLFWHLAVDVTVVAVVDAVGVGRLYFVPPKHEVEVIAVVTASLTYIIVVDVLYPGRDELAMQESLRRDKTRKVCLAPYCSASTRSRNRRKRSPSALATALRTSCCLRKRKRCSLVANS</sequence>
<protein>
    <submittedName>
        <fullName evidence="1">Uncharacterized protein</fullName>
    </submittedName>
</protein>
<evidence type="ECO:0000313" key="1">
    <source>
        <dbReference type="EnsemblMetazoa" id="GAUT023307-PA"/>
    </source>
</evidence>
<evidence type="ECO:0000313" key="2">
    <source>
        <dbReference type="Proteomes" id="UP000078200"/>
    </source>
</evidence>
<organism evidence="1 2">
    <name type="scientific">Glossina austeni</name>
    <name type="common">Savannah tsetse fly</name>
    <dbReference type="NCBI Taxonomy" id="7395"/>
    <lineage>
        <taxon>Eukaryota</taxon>
        <taxon>Metazoa</taxon>
        <taxon>Ecdysozoa</taxon>
        <taxon>Arthropoda</taxon>
        <taxon>Hexapoda</taxon>
        <taxon>Insecta</taxon>
        <taxon>Pterygota</taxon>
        <taxon>Neoptera</taxon>
        <taxon>Endopterygota</taxon>
        <taxon>Diptera</taxon>
        <taxon>Brachycera</taxon>
        <taxon>Muscomorpha</taxon>
        <taxon>Hippoboscoidea</taxon>
        <taxon>Glossinidae</taxon>
        <taxon>Glossina</taxon>
    </lineage>
</organism>
<accession>A0A1A9V226</accession>